<dbReference type="RefSeq" id="WP_204702440.1">
    <property type="nucleotide sequence ID" value="NZ_JAFBDQ010000015.1"/>
</dbReference>
<evidence type="ECO:0000313" key="1">
    <source>
        <dbReference type="EMBL" id="MBM7557696.1"/>
    </source>
</evidence>
<comment type="caution">
    <text evidence="1">The sequence shown here is derived from an EMBL/GenBank/DDBJ whole genome shotgun (WGS) entry which is preliminary data.</text>
</comment>
<dbReference type="AlphaFoldDB" id="A0A938XWS7"/>
<dbReference type="Proteomes" id="UP000774000">
    <property type="component" value="Unassembled WGS sequence"/>
</dbReference>
<protein>
    <submittedName>
        <fullName evidence="1">Uncharacterized protein</fullName>
    </submittedName>
</protein>
<proteinExistence type="predicted"/>
<dbReference type="EMBL" id="JAFBDQ010000015">
    <property type="protein sequence ID" value="MBM7557696.1"/>
    <property type="molecule type" value="Genomic_DNA"/>
</dbReference>
<gene>
    <name evidence="1" type="ORF">JOC47_002562</name>
</gene>
<sequence length="68" mass="7834">MGHISSPEDLKEKLNHLAGVEKVTNALENYIKQKEKKIKPYDLGADLFDAAGNEQRYCDKLLQYFLCF</sequence>
<keyword evidence="2" id="KW-1185">Reference proteome</keyword>
<organism evidence="1 2">
    <name type="scientific">Halanaerobacter jeridensis</name>
    <dbReference type="NCBI Taxonomy" id="706427"/>
    <lineage>
        <taxon>Bacteria</taxon>
        <taxon>Bacillati</taxon>
        <taxon>Bacillota</taxon>
        <taxon>Clostridia</taxon>
        <taxon>Halanaerobiales</taxon>
        <taxon>Halobacteroidaceae</taxon>
        <taxon>Halanaerobacter</taxon>
    </lineage>
</organism>
<reference evidence="1" key="1">
    <citation type="submission" date="2021-01" db="EMBL/GenBank/DDBJ databases">
        <title>Genomic Encyclopedia of Type Strains, Phase IV (KMG-IV): sequencing the most valuable type-strain genomes for metagenomic binning, comparative biology and taxonomic classification.</title>
        <authorList>
            <person name="Goeker M."/>
        </authorList>
    </citation>
    <scope>NUCLEOTIDE SEQUENCE</scope>
    <source>
        <strain evidence="1">DSM 23230</strain>
    </source>
</reference>
<name>A0A938XWS7_9FIRM</name>
<evidence type="ECO:0000313" key="2">
    <source>
        <dbReference type="Proteomes" id="UP000774000"/>
    </source>
</evidence>
<accession>A0A938XWS7</accession>